<dbReference type="InterPro" id="IPR036259">
    <property type="entry name" value="MFS_trans_sf"/>
</dbReference>
<dbReference type="PANTHER" id="PTHR23517:SF3">
    <property type="entry name" value="INTEGRAL MEMBRANE TRANSPORT PROTEIN"/>
    <property type="match status" value="1"/>
</dbReference>
<dbReference type="InterPro" id="IPR050171">
    <property type="entry name" value="MFS_Transporters"/>
</dbReference>
<keyword evidence="5 8" id="KW-1133">Transmembrane helix</keyword>
<evidence type="ECO:0000256" key="8">
    <source>
        <dbReference type="SAM" id="Phobius"/>
    </source>
</evidence>
<proteinExistence type="predicted"/>
<evidence type="ECO:0000256" key="7">
    <source>
        <dbReference type="SAM" id="MobiDB-lite"/>
    </source>
</evidence>
<comment type="subcellular location">
    <subcellularLocation>
        <location evidence="1">Cell membrane</location>
        <topology evidence="1">Multi-pass membrane protein</topology>
    </subcellularLocation>
</comment>
<feature type="transmembrane region" description="Helical" evidence="8">
    <location>
        <begin position="253"/>
        <end position="274"/>
    </location>
</feature>
<feature type="transmembrane region" description="Helical" evidence="8">
    <location>
        <begin position="312"/>
        <end position="332"/>
    </location>
</feature>
<feature type="transmembrane region" description="Helical" evidence="8">
    <location>
        <begin position="286"/>
        <end position="306"/>
    </location>
</feature>
<gene>
    <name evidence="10" type="ordered locus">Sked_30120</name>
</gene>
<evidence type="ECO:0000256" key="4">
    <source>
        <dbReference type="ARBA" id="ARBA00022692"/>
    </source>
</evidence>
<dbReference type="PROSITE" id="PS00216">
    <property type="entry name" value="SUGAR_TRANSPORT_1"/>
    <property type="match status" value="1"/>
</dbReference>
<dbReference type="PANTHER" id="PTHR23517">
    <property type="entry name" value="RESISTANCE PROTEIN MDTM, PUTATIVE-RELATED-RELATED"/>
    <property type="match status" value="1"/>
</dbReference>
<dbReference type="AlphaFoldDB" id="D1BCC6"/>
<evidence type="ECO:0000256" key="5">
    <source>
        <dbReference type="ARBA" id="ARBA00022989"/>
    </source>
</evidence>
<evidence type="ECO:0000256" key="2">
    <source>
        <dbReference type="ARBA" id="ARBA00022448"/>
    </source>
</evidence>
<feature type="transmembrane region" description="Helical" evidence="8">
    <location>
        <begin position="344"/>
        <end position="368"/>
    </location>
</feature>
<evidence type="ECO:0000313" key="10">
    <source>
        <dbReference type="EMBL" id="ACZ22913.1"/>
    </source>
</evidence>
<dbReference type="InterPro" id="IPR020846">
    <property type="entry name" value="MFS_dom"/>
</dbReference>
<dbReference type="STRING" id="446469.Sked_30120"/>
<dbReference type="InterPro" id="IPR005829">
    <property type="entry name" value="Sugar_transporter_CS"/>
</dbReference>
<feature type="transmembrane region" description="Helical" evidence="8">
    <location>
        <begin position="42"/>
        <end position="65"/>
    </location>
</feature>
<dbReference type="SUPFAM" id="SSF103473">
    <property type="entry name" value="MFS general substrate transporter"/>
    <property type="match status" value="1"/>
</dbReference>
<feature type="transmembrane region" description="Helical" evidence="8">
    <location>
        <begin position="103"/>
        <end position="124"/>
    </location>
</feature>
<sequence length="423" mass="43292">MMSPAAGTHPRAWLAVCGVLFSVAWGGNEFTPLLVLYRLEGLSAQSVNVLLAAYVVGIVPALLVGGPLSDRLGRRPLMLPAPLLGVVGSGLIAWGAHLHALLFAGRVFSGLALGLVMAVGTSWVKELSQPPVASAADAGSGARRAALSLTAGFGLGAVVAAALAQYGPLPTLLPYLVNIAVTVVLAVPALSAPETVARQADPGRLRDDLRIPAARHRRFLLVVLPMAPWVFAVAACAYAILPALVAHRVPGDEIGFSGLLCLVALSCGFVTQQLARSLDTPRSARAVVVALAVTVVGMSVAAWAAATLDLRVTVLAAAVLGCAYGLLMLSGLQEAQRIAGPDDLAGIIAVFYSISYLGFFVPTVFGALSGSVSYPVMLAGGAVLAALCLLVVVLGWSRHLPQGAGSPGGSHRGPDRVKISARP</sequence>
<feature type="region of interest" description="Disordered" evidence="7">
    <location>
        <begin position="402"/>
        <end position="423"/>
    </location>
</feature>
<keyword evidence="3" id="KW-1003">Cell membrane</keyword>
<feature type="transmembrane region" description="Helical" evidence="8">
    <location>
        <begin position="145"/>
        <end position="166"/>
    </location>
</feature>
<feature type="transmembrane region" description="Helical" evidence="8">
    <location>
        <begin position="77"/>
        <end position="97"/>
    </location>
</feature>
<feature type="compositionally biased region" description="Basic and acidic residues" evidence="7">
    <location>
        <begin position="412"/>
        <end position="423"/>
    </location>
</feature>
<reference evidence="10 11" key="1">
    <citation type="journal article" date="2009" name="Stand. Genomic Sci.">
        <title>Complete genome sequence of Sanguibacter keddieii type strain (ST-74).</title>
        <authorList>
            <person name="Ivanova N."/>
            <person name="Sikorski J."/>
            <person name="Sims D."/>
            <person name="Brettin T."/>
            <person name="Detter J.C."/>
            <person name="Han C."/>
            <person name="Lapidus A."/>
            <person name="Copeland A."/>
            <person name="Glavina Del Rio T."/>
            <person name="Nolan M."/>
            <person name="Chen F."/>
            <person name="Lucas S."/>
            <person name="Tice H."/>
            <person name="Cheng J.F."/>
            <person name="Bruce D."/>
            <person name="Goodwin L."/>
            <person name="Pitluck S."/>
            <person name="Pati A."/>
            <person name="Mavromatis K."/>
            <person name="Chen A."/>
            <person name="Palaniappan K."/>
            <person name="D'haeseleer P."/>
            <person name="Chain P."/>
            <person name="Bristow J."/>
            <person name="Eisen J.A."/>
            <person name="Markowitz V."/>
            <person name="Hugenholtz P."/>
            <person name="Goker M."/>
            <person name="Pukall R."/>
            <person name="Klenk H.P."/>
            <person name="Kyrpides N.C."/>
        </authorList>
    </citation>
    <scope>NUCLEOTIDE SEQUENCE [LARGE SCALE GENOMIC DNA]</scope>
    <source>
        <strain evidence="11">ATCC 51767 / DSM 10542 / NCFB 3025 / ST-74</strain>
    </source>
</reference>
<accession>D1BCC6</accession>
<keyword evidence="4 8" id="KW-0812">Transmembrane</keyword>
<keyword evidence="2" id="KW-0813">Transport</keyword>
<evidence type="ECO:0000256" key="1">
    <source>
        <dbReference type="ARBA" id="ARBA00004651"/>
    </source>
</evidence>
<evidence type="ECO:0000256" key="3">
    <source>
        <dbReference type="ARBA" id="ARBA00022475"/>
    </source>
</evidence>
<dbReference type="eggNOG" id="COG0477">
    <property type="taxonomic scope" value="Bacteria"/>
</dbReference>
<dbReference type="HOGENOM" id="CLU_038683_1_0_11"/>
<dbReference type="EMBL" id="CP001819">
    <property type="protein sequence ID" value="ACZ22913.1"/>
    <property type="molecule type" value="Genomic_DNA"/>
</dbReference>
<protein>
    <submittedName>
        <fullName evidence="10">Major Facilitator Superfamily transporter</fullName>
    </submittedName>
</protein>
<evidence type="ECO:0000313" key="11">
    <source>
        <dbReference type="Proteomes" id="UP000000322"/>
    </source>
</evidence>
<keyword evidence="6 8" id="KW-0472">Membrane</keyword>
<organism evidence="10 11">
    <name type="scientific">Sanguibacter keddieii (strain ATCC 51767 / DSM 10542 / NCFB 3025 / ST-74)</name>
    <dbReference type="NCBI Taxonomy" id="446469"/>
    <lineage>
        <taxon>Bacteria</taxon>
        <taxon>Bacillati</taxon>
        <taxon>Actinomycetota</taxon>
        <taxon>Actinomycetes</taxon>
        <taxon>Micrococcales</taxon>
        <taxon>Sanguibacteraceae</taxon>
        <taxon>Sanguibacter</taxon>
    </lineage>
</organism>
<dbReference type="InterPro" id="IPR011701">
    <property type="entry name" value="MFS"/>
</dbReference>
<dbReference type="KEGG" id="ske:Sked_30120"/>
<dbReference type="GO" id="GO:0022857">
    <property type="term" value="F:transmembrane transporter activity"/>
    <property type="evidence" value="ECO:0007669"/>
    <property type="project" value="InterPro"/>
</dbReference>
<dbReference type="Pfam" id="PF07690">
    <property type="entry name" value="MFS_1"/>
    <property type="match status" value="1"/>
</dbReference>
<dbReference type="GO" id="GO:0005886">
    <property type="term" value="C:plasma membrane"/>
    <property type="evidence" value="ECO:0007669"/>
    <property type="project" value="UniProtKB-SubCell"/>
</dbReference>
<feature type="domain" description="Major facilitator superfamily (MFS) profile" evidence="9">
    <location>
        <begin position="1"/>
        <end position="423"/>
    </location>
</feature>
<dbReference type="Gene3D" id="1.20.1250.20">
    <property type="entry name" value="MFS general substrate transporter like domains"/>
    <property type="match status" value="1"/>
</dbReference>
<name>D1BCC6_SANKS</name>
<keyword evidence="11" id="KW-1185">Reference proteome</keyword>
<evidence type="ECO:0000259" key="9">
    <source>
        <dbReference type="PROSITE" id="PS50850"/>
    </source>
</evidence>
<dbReference type="PROSITE" id="PS50850">
    <property type="entry name" value="MFS"/>
    <property type="match status" value="1"/>
</dbReference>
<evidence type="ECO:0000256" key="6">
    <source>
        <dbReference type="ARBA" id="ARBA00023136"/>
    </source>
</evidence>
<dbReference type="Proteomes" id="UP000000322">
    <property type="component" value="Chromosome"/>
</dbReference>
<feature type="transmembrane region" description="Helical" evidence="8">
    <location>
        <begin position="219"/>
        <end position="241"/>
    </location>
</feature>
<feature type="transmembrane region" description="Helical" evidence="8">
    <location>
        <begin position="172"/>
        <end position="190"/>
    </location>
</feature>
<feature type="transmembrane region" description="Helical" evidence="8">
    <location>
        <begin position="374"/>
        <end position="396"/>
    </location>
</feature>